<accession>A0A0R1VXM3</accession>
<dbReference type="PATRIC" id="fig|1423735.3.peg.1463"/>
<evidence type="ECO:0000313" key="4">
    <source>
        <dbReference type="Proteomes" id="UP000051315"/>
    </source>
</evidence>
<name>A0A0R1VXM3_9LACO</name>
<gene>
    <name evidence="3" type="ORF">FC15_GL001416</name>
</gene>
<dbReference type="EMBL" id="AZFX01000038">
    <property type="protein sequence ID" value="KRM10440.1"/>
    <property type="molecule type" value="Genomic_DNA"/>
</dbReference>
<keyword evidence="4" id="KW-1185">Reference proteome</keyword>
<evidence type="ECO:0000313" key="3">
    <source>
        <dbReference type="EMBL" id="KRM10440.1"/>
    </source>
</evidence>
<dbReference type="Proteomes" id="UP000051315">
    <property type="component" value="Unassembled WGS sequence"/>
</dbReference>
<dbReference type="OrthoDB" id="2327103at2"/>
<reference evidence="3 4" key="1">
    <citation type="journal article" date="2015" name="Genome Announc.">
        <title>Expanding the biotechnology potential of lactobacilli through comparative genomics of 213 strains and associated genera.</title>
        <authorList>
            <person name="Sun Z."/>
            <person name="Harris H.M."/>
            <person name="McCann A."/>
            <person name="Guo C."/>
            <person name="Argimon S."/>
            <person name="Zhang W."/>
            <person name="Yang X."/>
            <person name="Jeffery I.B."/>
            <person name="Cooney J.C."/>
            <person name="Kagawa T.F."/>
            <person name="Liu W."/>
            <person name="Song Y."/>
            <person name="Salvetti E."/>
            <person name="Wrobel A."/>
            <person name="Rasinkangas P."/>
            <person name="Parkhill J."/>
            <person name="Rea M.C."/>
            <person name="O'Sullivan O."/>
            <person name="Ritari J."/>
            <person name="Douillard F.P."/>
            <person name="Paul Ross R."/>
            <person name="Yang R."/>
            <person name="Briner A.E."/>
            <person name="Felis G.E."/>
            <person name="de Vos W.M."/>
            <person name="Barrangou R."/>
            <person name="Klaenhammer T.R."/>
            <person name="Caufield P.W."/>
            <person name="Cui Y."/>
            <person name="Zhang H."/>
            <person name="O'Toole P.W."/>
        </authorList>
    </citation>
    <scope>NUCLEOTIDE SEQUENCE [LARGE SCALE GENOMIC DNA]</scope>
    <source>
        <strain evidence="3 4">DSM 17758</strain>
    </source>
</reference>
<evidence type="ECO:0000256" key="1">
    <source>
        <dbReference type="SAM" id="MobiDB-lite"/>
    </source>
</evidence>
<keyword evidence="2" id="KW-1133">Transmembrane helix</keyword>
<feature type="transmembrane region" description="Helical" evidence="2">
    <location>
        <begin position="150"/>
        <end position="169"/>
    </location>
</feature>
<proteinExistence type="predicted"/>
<comment type="caution">
    <text evidence="3">The sequence shown here is derived from an EMBL/GenBank/DDBJ whole genome shotgun (WGS) entry which is preliminary data.</text>
</comment>
<dbReference type="AlphaFoldDB" id="A0A0R1VXM3"/>
<keyword evidence="2" id="KW-0812">Transmembrane</keyword>
<dbReference type="InterPro" id="IPR009214">
    <property type="entry name" value="DUF1129"/>
</dbReference>
<sequence length="249" mass="27868">MASTEERNQEASEQQAQKIAEQEQNQAEIATMSAAELRTELSHKNNDYIFKLHKLLVEGGYADADANTKIDALLPEIIQNQRIGKPATQLYGSASFKYDQMIHAKAKPKKVKYWMRSLDMSFLYLVILSVLFGVMGLIPGKKNTTSQSSGIVTLIIMAIAFGFLLTWFTDTMEASRNRKKEEKHRFNWGTIGKVSLATIGVLLLISLTALVNPAINPVLPAWGYLILAAASYGARYLFRLHYHITGRTI</sequence>
<feature type="compositionally biased region" description="Basic and acidic residues" evidence="1">
    <location>
        <begin position="1"/>
        <end position="10"/>
    </location>
</feature>
<dbReference type="STRING" id="1423735.FC15_GL001416"/>
<dbReference type="RefSeq" id="WP_057824260.1">
    <property type="nucleotide sequence ID" value="NZ_AZFX01000038.1"/>
</dbReference>
<dbReference type="Pfam" id="PF06570">
    <property type="entry name" value="DUF1129"/>
    <property type="match status" value="1"/>
</dbReference>
<feature type="region of interest" description="Disordered" evidence="1">
    <location>
        <begin position="1"/>
        <end position="21"/>
    </location>
</feature>
<evidence type="ECO:0000256" key="2">
    <source>
        <dbReference type="SAM" id="Phobius"/>
    </source>
</evidence>
<feature type="transmembrane region" description="Helical" evidence="2">
    <location>
        <begin position="117"/>
        <end position="138"/>
    </location>
</feature>
<protein>
    <submittedName>
        <fullName evidence="3">Membrane-bound protein conserved in bacteria</fullName>
    </submittedName>
</protein>
<organism evidence="3 4">
    <name type="scientific">Lapidilactobacillus concavus DSM 17758</name>
    <dbReference type="NCBI Taxonomy" id="1423735"/>
    <lineage>
        <taxon>Bacteria</taxon>
        <taxon>Bacillati</taxon>
        <taxon>Bacillota</taxon>
        <taxon>Bacilli</taxon>
        <taxon>Lactobacillales</taxon>
        <taxon>Lactobacillaceae</taxon>
        <taxon>Lapidilactobacillus</taxon>
    </lineage>
</organism>
<feature type="compositionally biased region" description="Low complexity" evidence="1">
    <location>
        <begin position="11"/>
        <end position="21"/>
    </location>
</feature>
<feature type="transmembrane region" description="Helical" evidence="2">
    <location>
        <begin position="221"/>
        <end position="238"/>
    </location>
</feature>
<keyword evidence="2" id="KW-0472">Membrane</keyword>
<dbReference type="PIRSF" id="PIRSF033111">
    <property type="entry name" value="UCP033111"/>
    <property type="match status" value="1"/>
</dbReference>
<feature type="transmembrane region" description="Helical" evidence="2">
    <location>
        <begin position="190"/>
        <end position="215"/>
    </location>
</feature>